<dbReference type="HOGENOM" id="CLU_041220_0_2_2"/>
<dbReference type="SMART" id="SM00650">
    <property type="entry name" value="rADc"/>
    <property type="match status" value="1"/>
</dbReference>
<dbReference type="OrthoDB" id="9883at2157"/>
<dbReference type="PaxDb" id="572546-Arcpr_0073"/>
<feature type="binding site" evidence="7 8">
    <location>
        <position position="101"/>
    </location>
    <ligand>
        <name>S-adenosyl-L-methionine</name>
        <dbReference type="ChEBI" id="CHEBI:59789"/>
    </ligand>
</feature>
<dbReference type="AlphaFoldDB" id="D2RFS4"/>
<dbReference type="STRING" id="572546.Arcpr_0073"/>
<accession>D2RFS4</accession>
<keyword evidence="1 7" id="KW-0963">Cytoplasm</keyword>
<evidence type="ECO:0000256" key="1">
    <source>
        <dbReference type="ARBA" id="ARBA00022490"/>
    </source>
</evidence>
<dbReference type="SUPFAM" id="SSF53335">
    <property type="entry name" value="S-adenosyl-L-methionine-dependent methyltransferases"/>
    <property type="match status" value="1"/>
</dbReference>
<dbReference type="HAMAP" id="MF_00607">
    <property type="entry name" value="16SrRNA_methyltr_A"/>
    <property type="match status" value="1"/>
</dbReference>
<reference evidence="10 11" key="1">
    <citation type="journal article" date="2010" name="Stand. Genomic Sci.">
        <title>Complete genome sequence of Archaeoglobus profundus type strain (AV18).</title>
        <authorList>
            <person name="von Jan M."/>
            <person name="Lapidus A."/>
            <person name="Del Rio T.G."/>
            <person name="Copeland A."/>
            <person name="Tice H."/>
            <person name="Cheng J.F."/>
            <person name="Lucas S."/>
            <person name="Chen F."/>
            <person name="Nolan M."/>
            <person name="Goodwin L."/>
            <person name="Han C."/>
            <person name="Pitluck S."/>
            <person name="Liolios K."/>
            <person name="Ivanova N."/>
            <person name="Mavromatis K."/>
            <person name="Ovchinnikova G."/>
            <person name="Chertkov O."/>
            <person name="Pati A."/>
            <person name="Chen A."/>
            <person name="Palaniappan K."/>
            <person name="Land M."/>
            <person name="Hauser L."/>
            <person name="Chang Y.J."/>
            <person name="Jeffries C.D."/>
            <person name="Saunders E."/>
            <person name="Brettin T."/>
            <person name="Detter J.C."/>
            <person name="Chain P."/>
            <person name="Eichinger K."/>
            <person name="Huber H."/>
            <person name="Spring S."/>
            <person name="Rohde M."/>
            <person name="Goker M."/>
            <person name="Wirth R."/>
            <person name="Woyke T."/>
            <person name="Bristow J."/>
            <person name="Eisen J.A."/>
            <person name="Markowitz V."/>
            <person name="Hugenholtz P."/>
            <person name="Kyrpides N.C."/>
            <person name="Klenk H.P."/>
        </authorList>
    </citation>
    <scope>NUCLEOTIDE SEQUENCE [LARGE SCALE GENOMIC DNA]</scope>
    <source>
        <strain evidence="11">DSM 5631 / JCM 9629 / NBRC 100127 / Av18</strain>
    </source>
</reference>
<keyword evidence="4 7" id="KW-0808">Transferase</keyword>
<feature type="domain" description="Ribosomal RNA adenine methylase transferase N-terminal" evidence="9">
    <location>
        <begin position="17"/>
        <end position="184"/>
    </location>
</feature>
<dbReference type="GO" id="GO:0005737">
    <property type="term" value="C:cytoplasm"/>
    <property type="evidence" value="ECO:0007669"/>
    <property type="project" value="UniProtKB-SubCell"/>
</dbReference>
<dbReference type="InterPro" id="IPR001737">
    <property type="entry name" value="KsgA/Erm"/>
</dbReference>
<comment type="subcellular location">
    <subcellularLocation>
        <location evidence="7">Cytoplasm</location>
    </subcellularLocation>
</comment>
<dbReference type="EC" id="2.1.1.-" evidence="7"/>
<dbReference type="Pfam" id="PF00398">
    <property type="entry name" value="RrnaAD"/>
    <property type="match status" value="1"/>
</dbReference>
<feature type="binding site" evidence="7 8">
    <location>
        <position position="58"/>
    </location>
    <ligand>
        <name>S-adenosyl-L-methionine</name>
        <dbReference type="ChEBI" id="CHEBI:59789"/>
    </ligand>
</feature>
<evidence type="ECO:0000256" key="3">
    <source>
        <dbReference type="ARBA" id="ARBA00022603"/>
    </source>
</evidence>
<comment type="similarity">
    <text evidence="7">Belongs to the class I-like SAM-binding methyltransferase superfamily. rRNA adenine N(6)-methyltransferase family. RsmA subfamily.</text>
</comment>
<dbReference type="EMBL" id="CP001857">
    <property type="protein sequence ID" value="ADB57149.1"/>
    <property type="molecule type" value="Genomic_DNA"/>
</dbReference>
<dbReference type="NCBIfam" id="TIGR00755">
    <property type="entry name" value="ksgA"/>
    <property type="match status" value="1"/>
</dbReference>
<proteinExistence type="inferred from homology"/>
<keyword evidence="11" id="KW-1185">Reference proteome</keyword>
<dbReference type="PANTHER" id="PTHR11727:SF7">
    <property type="entry name" value="DIMETHYLADENOSINE TRANSFERASE-RELATED"/>
    <property type="match status" value="1"/>
</dbReference>
<gene>
    <name evidence="7" type="primary">rsmA</name>
    <name evidence="7" type="synonym">ksgA</name>
    <name evidence="10" type="ordered locus">Arcpr_0073</name>
</gene>
<keyword evidence="6 7" id="KW-0694">RNA-binding</keyword>
<dbReference type="InterPro" id="IPR029063">
    <property type="entry name" value="SAM-dependent_MTases_sf"/>
</dbReference>
<evidence type="ECO:0000256" key="7">
    <source>
        <dbReference type="HAMAP-Rule" id="MF_00607"/>
    </source>
</evidence>
<dbReference type="eggNOG" id="arCOG04131">
    <property type="taxonomic scope" value="Archaea"/>
</dbReference>
<keyword evidence="3 7" id="KW-0489">Methyltransferase</keyword>
<dbReference type="GeneID" id="8738719"/>
<dbReference type="PANTHER" id="PTHR11727">
    <property type="entry name" value="DIMETHYLADENOSINE TRANSFERASE"/>
    <property type="match status" value="1"/>
</dbReference>
<evidence type="ECO:0000256" key="4">
    <source>
        <dbReference type="ARBA" id="ARBA00022679"/>
    </source>
</evidence>
<dbReference type="KEGG" id="apo:Arcpr_0073"/>
<keyword evidence="2 7" id="KW-0698">rRNA processing</keyword>
<dbReference type="Gene3D" id="3.40.50.150">
    <property type="entry name" value="Vaccinia Virus protein VP39"/>
    <property type="match status" value="1"/>
</dbReference>
<dbReference type="InterPro" id="IPR020596">
    <property type="entry name" value="rRNA_Ade_Mease_Trfase_CS"/>
</dbReference>
<feature type="binding site" evidence="7 8">
    <location>
        <position position="37"/>
    </location>
    <ligand>
        <name>S-adenosyl-L-methionine</name>
        <dbReference type="ChEBI" id="CHEBI:59789"/>
    </ligand>
</feature>
<evidence type="ECO:0000256" key="6">
    <source>
        <dbReference type="ARBA" id="ARBA00022884"/>
    </source>
</evidence>
<dbReference type="GO" id="GO:0000179">
    <property type="term" value="F:rRNA (adenine-N6,N6-)-dimethyltransferase activity"/>
    <property type="evidence" value="ECO:0007669"/>
    <property type="project" value="UniProtKB-UniRule"/>
</dbReference>
<organism evidence="10 11">
    <name type="scientific">Archaeoglobus profundus (strain DSM 5631 / JCM 9629 / NBRC 100127 / Av18)</name>
    <dbReference type="NCBI Taxonomy" id="572546"/>
    <lineage>
        <taxon>Archaea</taxon>
        <taxon>Methanobacteriati</taxon>
        <taxon>Methanobacteriota</taxon>
        <taxon>Archaeoglobi</taxon>
        <taxon>Archaeoglobales</taxon>
        <taxon>Archaeoglobaceae</taxon>
        <taxon>Archaeoglobus</taxon>
    </lineage>
</organism>
<dbReference type="RefSeq" id="WP_012939485.1">
    <property type="nucleotide sequence ID" value="NC_013741.1"/>
</dbReference>
<dbReference type="CDD" id="cd02440">
    <property type="entry name" value="AdoMet_MTases"/>
    <property type="match status" value="1"/>
</dbReference>
<dbReference type="Proteomes" id="UP000001901">
    <property type="component" value="Chromosome"/>
</dbReference>
<comment type="function">
    <text evidence="7">Specifically dimethylates two adjacent adenosines in the loop of a conserved hairpin near the 3'-end of 16S rRNA in the 30S particle. May play a critical role in biogenesis of 30S subunits.</text>
</comment>
<dbReference type="InterPro" id="IPR011530">
    <property type="entry name" value="rRNA_adenine_dimethylase"/>
</dbReference>
<feature type="binding site" evidence="7 8">
    <location>
        <position position="86"/>
    </location>
    <ligand>
        <name>S-adenosyl-L-methionine</name>
        <dbReference type="ChEBI" id="CHEBI:59789"/>
    </ligand>
</feature>
<dbReference type="Gene3D" id="1.10.8.100">
    <property type="entry name" value="Ribosomal RNA adenine dimethylase-like, domain 2"/>
    <property type="match status" value="1"/>
</dbReference>
<evidence type="ECO:0000256" key="8">
    <source>
        <dbReference type="PROSITE-ProRule" id="PRU01026"/>
    </source>
</evidence>
<keyword evidence="5 7" id="KW-0949">S-adenosyl-L-methionine</keyword>
<evidence type="ECO:0000256" key="5">
    <source>
        <dbReference type="ARBA" id="ARBA00022691"/>
    </source>
</evidence>
<sequence>MKLLKSKGQHILVDKKYLYKIVRYADLSYNDVVLEVGCGLGNLTRLLLRSVKKVYGIEIDSRFCKILREKFADEIESGRFVLIEGDALKVDFPKFDKFVANIPYQISSPLTFKLLKHDFKLAVVTYQKEFAERLVAREGSKKYGRLSVVAKAYCRAEILDIIPPKAFRPRPKVESAIVRIFPEPEVVVENKEIFEDLVRFAFSRRRKKFGKIVEEWCKERGYKAEVPEEYRDKRPEEIPAKVYAKIADEVA</sequence>
<feature type="binding site" evidence="7 8">
    <location>
        <position position="12"/>
    </location>
    <ligand>
        <name>S-adenosyl-L-methionine</name>
        <dbReference type="ChEBI" id="CHEBI:59789"/>
    </ligand>
</feature>
<evidence type="ECO:0000259" key="9">
    <source>
        <dbReference type="SMART" id="SM00650"/>
    </source>
</evidence>
<dbReference type="GO" id="GO:0003723">
    <property type="term" value="F:RNA binding"/>
    <property type="evidence" value="ECO:0007669"/>
    <property type="project" value="UniProtKB-UniRule"/>
</dbReference>
<evidence type="ECO:0000256" key="2">
    <source>
        <dbReference type="ARBA" id="ARBA00022552"/>
    </source>
</evidence>
<feature type="binding site" evidence="7 8">
    <location>
        <position position="10"/>
    </location>
    <ligand>
        <name>S-adenosyl-L-methionine</name>
        <dbReference type="ChEBI" id="CHEBI:59789"/>
    </ligand>
</feature>
<dbReference type="InterPro" id="IPR020598">
    <property type="entry name" value="rRNA_Ade_methylase_Trfase_N"/>
</dbReference>
<name>D2RFS4_ARCPA</name>
<dbReference type="PROSITE" id="PS01131">
    <property type="entry name" value="RRNA_A_DIMETH"/>
    <property type="match status" value="1"/>
</dbReference>
<dbReference type="PROSITE" id="PS51689">
    <property type="entry name" value="SAM_RNA_A_N6_MT"/>
    <property type="match status" value="1"/>
</dbReference>
<evidence type="ECO:0000313" key="10">
    <source>
        <dbReference type="EMBL" id="ADB57149.1"/>
    </source>
</evidence>
<dbReference type="InterPro" id="IPR023165">
    <property type="entry name" value="rRNA_Ade_diMease-like_C"/>
</dbReference>
<evidence type="ECO:0000313" key="11">
    <source>
        <dbReference type="Proteomes" id="UP000001901"/>
    </source>
</evidence>
<protein>
    <recommendedName>
        <fullName evidence="7">Probable ribosomal RNA small subunit methyltransferase A</fullName>
        <ecNumber evidence="7">2.1.1.-</ecNumber>
    </recommendedName>
    <alternativeName>
        <fullName evidence="7">16S rRNA dimethyladenosine transferase</fullName>
    </alternativeName>
    <alternativeName>
        <fullName evidence="7">16S rRNA dimethylase</fullName>
    </alternativeName>
    <alternativeName>
        <fullName evidence="7">S-adenosylmethionine-6-N',N'-adenosyl(rRNA) dimethyltransferase</fullName>
    </alternativeName>
</protein>